<sequence length="84" mass="9407">MTDTTERSLRDPREVIREEMTMHAVIKAALADGPLTVPELASAIGRPAEEVLYWVMGMRRYGHVVEMPEADDEGYFPYALPKGA</sequence>
<reference evidence="1 2" key="1">
    <citation type="submission" date="2023-07" db="EMBL/GenBank/DDBJ databases">
        <title>Description of novel actinomycetes strains, isolated from tidal flat sediment.</title>
        <authorList>
            <person name="Lu C."/>
        </authorList>
    </citation>
    <scope>NUCLEOTIDE SEQUENCE [LARGE SCALE GENOMIC DNA]</scope>
    <source>
        <strain evidence="1 2">SYSU T00b441</strain>
    </source>
</reference>
<proteinExistence type="predicted"/>
<gene>
    <name evidence="1" type="ORF">Q6348_14845</name>
</gene>
<protein>
    <recommendedName>
        <fullName evidence="3">MarR family transcriptional regulator</fullName>
    </recommendedName>
</protein>
<organism evidence="1 2">
    <name type="scientific">Actinotalea lenta</name>
    <dbReference type="NCBI Taxonomy" id="3064654"/>
    <lineage>
        <taxon>Bacteria</taxon>
        <taxon>Bacillati</taxon>
        <taxon>Actinomycetota</taxon>
        <taxon>Actinomycetes</taxon>
        <taxon>Micrococcales</taxon>
        <taxon>Cellulomonadaceae</taxon>
        <taxon>Actinotalea</taxon>
    </lineage>
</organism>
<comment type="caution">
    <text evidence="1">The sequence shown here is derived from an EMBL/GenBank/DDBJ whole genome shotgun (WGS) entry which is preliminary data.</text>
</comment>
<dbReference type="RefSeq" id="WP_304602172.1">
    <property type="nucleotide sequence ID" value="NZ_JAUQYO010000001.1"/>
</dbReference>
<evidence type="ECO:0000313" key="2">
    <source>
        <dbReference type="Proteomes" id="UP001232536"/>
    </source>
</evidence>
<keyword evidence="2" id="KW-1185">Reference proteome</keyword>
<dbReference type="Proteomes" id="UP001232536">
    <property type="component" value="Unassembled WGS sequence"/>
</dbReference>
<evidence type="ECO:0008006" key="3">
    <source>
        <dbReference type="Google" id="ProtNLM"/>
    </source>
</evidence>
<accession>A0ABT9DDU7</accession>
<evidence type="ECO:0000313" key="1">
    <source>
        <dbReference type="EMBL" id="MDO8108473.1"/>
    </source>
</evidence>
<dbReference type="EMBL" id="JAUQYP010000002">
    <property type="protein sequence ID" value="MDO8108473.1"/>
    <property type="molecule type" value="Genomic_DNA"/>
</dbReference>
<name>A0ABT9DDU7_9CELL</name>